<name>A0A6G0TGX4_APHGL</name>
<reference evidence="1 2" key="1">
    <citation type="submission" date="2019-08" db="EMBL/GenBank/DDBJ databases">
        <title>The genome of the soybean aphid Biotype 1, its phylome, world population structure and adaptation to the North American continent.</title>
        <authorList>
            <person name="Giordano R."/>
            <person name="Donthu R.K."/>
            <person name="Hernandez A.G."/>
            <person name="Wright C.L."/>
            <person name="Zimin A.V."/>
        </authorList>
    </citation>
    <scope>NUCLEOTIDE SEQUENCE [LARGE SCALE GENOMIC DNA]</scope>
    <source>
        <tissue evidence="1">Whole aphids</tissue>
    </source>
</reference>
<accession>A0A6G0TGX4</accession>
<evidence type="ECO:0000313" key="2">
    <source>
        <dbReference type="Proteomes" id="UP000475862"/>
    </source>
</evidence>
<dbReference type="OrthoDB" id="1654884at2759"/>
<dbReference type="AlphaFoldDB" id="A0A6G0TGX4"/>
<protein>
    <submittedName>
        <fullName evidence="1">Uncharacterized protein</fullName>
    </submittedName>
</protein>
<dbReference type="EMBL" id="VYZN01000039">
    <property type="protein sequence ID" value="KAE9532429.1"/>
    <property type="molecule type" value="Genomic_DNA"/>
</dbReference>
<proteinExistence type="predicted"/>
<evidence type="ECO:0000313" key="1">
    <source>
        <dbReference type="EMBL" id="KAE9532429.1"/>
    </source>
</evidence>
<dbReference type="Proteomes" id="UP000475862">
    <property type="component" value="Unassembled WGS sequence"/>
</dbReference>
<sequence>MIYIFAQHTLQLYGTLNFKCNSVKKHSTFICDLLTTCHNYNFRCFLDLNGFHEIGVSSVTDIILRPPINLTPPKCILGVFMSGNISSFLKKIKLQKSMKTNFSPSVPSSLRGTEAKKLRRSLFFSNGTAICIKRLTFSLPETAAVCRQKSHKYVCSRKIQFSNVKDKSIQQLIRVVYASHPQSNDEQQSRDS</sequence>
<comment type="caution">
    <text evidence="1">The sequence shown here is derived from an EMBL/GenBank/DDBJ whole genome shotgun (WGS) entry which is preliminary data.</text>
</comment>
<keyword evidence="2" id="KW-1185">Reference proteome</keyword>
<organism evidence="1 2">
    <name type="scientific">Aphis glycines</name>
    <name type="common">Soybean aphid</name>
    <dbReference type="NCBI Taxonomy" id="307491"/>
    <lineage>
        <taxon>Eukaryota</taxon>
        <taxon>Metazoa</taxon>
        <taxon>Ecdysozoa</taxon>
        <taxon>Arthropoda</taxon>
        <taxon>Hexapoda</taxon>
        <taxon>Insecta</taxon>
        <taxon>Pterygota</taxon>
        <taxon>Neoptera</taxon>
        <taxon>Paraneoptera</taxon>
        <taxon>Hemiptera</taxon>
        <taxon>Sternorrhyncha</taxon>
        <taxon>Aphidomorpha</taxon>
        <taxon>Aphidoidea</taxon>
        <taxon>Aphididae</taxon>
        <taxon>Aphidini</taxon>
        <taxon>Aphis</taxon>
        <taxon>Aphis</taxon>
    </lineage>
</organism>
<gene>
    <name evidence="1" type="ORF">AGLY_010052</name>
</gene>